<gene>
    <name evidence="2" type="ORF">SAMN05660236_1867</name>
</gene>
<dbReference type="OrthoDB" id="783374at2"/>
<evidence type="ECO:0000256" key="1">
    <source>
        <dbReference type="SAM" id="Phobius"/>
    </source>
</evidence>
<reference evidence="2 3" key="1">
    <citation type="submission" date="2017-02" db="EMBL/GenBank/DDBJ databases">
        <authorList>
            <person name="Peterson S.W."/>
        </authorList>
    </citation>
    <scope>NUCLEOTIDE SEQUENCE [LARGE SCALE GENOMIC DNA]</scope>
    <source>
        <strain evidence="2 3">DSM 25262</strain>
    </source>
</reference>
<name>A0A1T5K745_9BACT</name>
<evidence type="ECO:0008006" key="4">
    <source>
        <dbReference type="Google" id="ProtNLM"/>
    </source>
</evidence>
<feature type="transmembrane region" description="Helical" evidence="1">
    <location>
        <begin position="251"/>
        <end position="270"/>
    </location>
</feature>
<dbReference type="Proteomes" id="UP000190961">
    <property type="component" value="Unassembled WGS sequence"/>
</dbReference>
<evidence type="ECO:0000313" key="2">
    <source>
        <dbReference type="EMBL" id="SKC59278.1"/>
    </source>
</evidence>
<dbReference type="EMBL" id="FUZU01000001">
    <property type="protein sequence ID" value="SKC59278.1"/>
    <property type="molecule type" value="Genomic_DNA"/>
</dbReference>
<dbReference type="AlphaFoldDB" id="A0A1T5K745"/>
<organism evidence="2 3">
    <name type="scientific">Ohtaekwangia koreensis</name>
    <dbReference type="NCBI Taxonomy" id="688867"/>
    <lineage>
        <taxon>Bacteria</taxon>
        <taxon>Pseudomonadati</taxon>
        <taxon>Bacteroidota</taxon>
        <taxon>Cytophagia</taxon>
        <taxon>Cytophagales</taxon>
        <taxon>Fulvivirgaceae</taxon>
        <taxon>Ohtaekwangia</taxon>
    </lineage>
</organism>
<proteinExistence type="predicted"/>
<keyword evidence="1" id="KW-1133">Transmembrane helix</keyword>
<protein>
    <recommendedName>
        <fullName evidence="4">Fimbrial assembly protein (PilN)</fullName>
    </recommendedName>
</protein>
<keyword evidence="3" id="KW-1185">Reference proteome</keyword>
<keyword evidence="1" id="KW-0812">Transmembrane</keyword>
<dbReference type="RefSeq" id="WP_079686379.1">
    <property type="nucleotide sequence ID" value="NZ_FUZU01000001.1"/>
</dbReference>
<evidence type="ECO:0000313" key="3">
    <source>
        <dbReference type="Proteomes" id="UP000190961"/>
    </source>
</evidence>
<dbReference type="STRING" id="688867.SAMN05660236_1867"/>
<accession>A0A1T5K745</accession>
<sequence>MELRSLINFGQSLPVVTGINIHLHEDGGIHASLAVLRQDKGIIRTLYTSADIYSLVELEQRLLDHVPENGRLHINIEGKGILIKNLPENEKVEDHRLLLKTFFPMIQEDEFVTQVYSGSRRSFFQIARKDILSALKDVCSKHSWVSFSLGAFIAAPLLPFLDGSDLVVKNYVIKSEDKKVSEVQIVNSQEPSLPSISFGNEVISPNTLLAYASAWYILLGSAELKYSDWSPLVEAADAYNFGTHLYRAGKWVMVILLSVLLINAILYFALQDTVKGLELQESLVTSRYKKESAFQQQASSLEAAYGKIGWNSNALPIYYADQVAQLIPVEIQLTSLDIGMIDEALLKNERKQVYQASLIRVKGLTENPISLQQMMQSFEKLSWVKEIEDHRYHHDQRQNAGVFEFIIHIK</sequence>
<keyword evidence="1" id="KW-0472">Membrane</keyword>